<name>A0A371HRD1_MUCPR</name>
<evidence type="ECO:0000256" key="1">
    <source>
        <dbReference type="SAM" id="Coils"/>
    </source>
</evidence>
<dbReference type="PANTHER" id="PTHR38377">
    <property type="entry name" value="THREONINE-TRNA LIGASE 2"/>
    <property type="match status" value="1"/>
</dbReference>
<organism evidence="2 3">
    <name type="scientific">Mucuna pruriens</name>
    <name type="common">Velvet bean</name>
    <name type="synonym">Dolichos pruriens</name>
    <dbReference type="NCBI Taxonomy" id="157652"/>
    <lineage>
        <taxon>Eukaryota</taxon>
        <taxon>Viridiplantae</taxon>
        <taxon>Streptophyta</taxon>
        <taxon>Embryophyta</taxon>
        <taxon>Tracheophyta</taxon>
        <taxon>Spermatophyta</taxon>
        <taxon>Magnoliopsida</taxon>
        <taxon>eudicotyledons</taxon>
        <taxon>Gunneridae</taxon>
        <taxon>Pentapetalae</taxon>
        <taxon>rosids</taxon>
        <taxon>fabids</taxon>
        <taxon>Fabales</taxon>
        <taxon>Fabaceae</taxon>
        <taxon>Papilionoideae</taxon>
        <taxon>50 kb inversion clade</taxon>
        <taxon>NPAAA clade</taxon>
        <taxon>indigoferoid/millettioid clade</taxon>
        <taxon>Phaseoleae</taxon>
        <taxon>Mucuna</taxon>
    </lineage>
</organism>
<gene>
    <name evidence="2" type="ORF">CR513_10823</name>
</gene>
<comment type="caution">
    <text evidence="2">The sequence shown here is derived from an EMBL/GenBank/DDBJ whole genome shotgun (WGS) entry which is preliminary data.</text>
</comment>
<feature type="non-terminal residue" evidence="2">
    <location>
        <position position="152"/>
    </location>
</feature>
<dbReference type="OrthoDB" id="2405052at2759"/>
<keyword evidence="3" id="KW-1185">Reference proteome</keyword>
<feature type="coiled-coil region" evidence="1">
    <location>
        <begin position="52"/>
        <end position="146"/>
    </location>
</feature>
<feature type="non-terminal residue" evidence="2">
    <location>
        <position position="1"/>
    </location>
</feature>
<dbReference type="AlphaFoldDB" id="A0A371HRD1"/>
<keyword evidence="1" id="KW-0175">Coiled coil</keyword>
<dbReference type="PANTHER" id="PTHR38377:SF1">
    <property type="entry name" value="THREONINE-TRNA LIGASE 2"/>
    <property type="match status" value="1"/>
</dbReference>
<proteinExistence type="predicted"/>
<dbReference type="Proteomes" id="UP000257109">
    <property type="component" value="Unassembled WGS sequence"/>
</dbReference>
<protein>
    <submittedName>
        <fullName evidence="2">Uncharacterized protein</fullName>
    </submittedName>
</protein>
<sequence length="152" mass="17683">MVESVKTVDLNLTLNPFYQRASQAESLEVLSTFHLSRRKWFLFLGTNVIRWVEKLELKKERLSRLEAAFNSKKDAGNEENLKMIDDLQSKLKVANAELISEKEKVLAAENKKLEYQIIHLVRSLKVAKLKLEQVTAQEQLESLKLQVDIHHR</sequence>
<evidence type="ECO:0000313" key="3">
    <source>
        <dbReference type="Proteomes" id="UP000257109"/>
    </source>
</evidence>
<reference evidence="2" key="1">
    <citation type="submission" date="2018-05" db="EMBL/GenBank/DDBJ databases">
        <title>Draft genome of Mucuna pruriens seed.</title>
        <authorList>
            <person name="Nnadi N.E."/>
            <person name="Vos R."/>
            <person name="Hasami M.H."/>
            <person name="Devisetty U.K."/>
            <person name="Aguiy J.C."/>
        </authorList>
    </citation>
    <scope>NUCLEOTIDE SEQUENCE [LARGE SCALE GENOMIC DNA]</scope>
    <source>
        <strain evidence="2">JCA_2017</strain>
    </source>
</reference>
<dbReference type="EMBL" id="QJKJ01001897">
    <property type="protein sequence ID" value="RDY05345.1"/>
    <property type="molecule type" value="Genomic_DNA"/>
</dbReference>
<evidence type="ECO:0000313" key="2">
    <source>
        <dbReference type="EMBL" id="RDY05345.1"/>
    </source>
</evidence>
<accession>A0A371HRD1</accession>